<accession>A0A9N7UW79</accession>
<keyword evidence="2" id="KW-1185">Reference proteome</keyword>
<dbReference type="EMBL" id="CADEAL010002103">
    <property type="protein sequence ID" value="CAB1438049.1"/>
    <property type="molecule type" value="Genomic_DNA"/>
</dbReference>
<name>A0A9N7UW79_PLEPL</name>
<evidence type="ECO:0000313" key="2">
    <source>
        <dbReference type="Proteomes" id="UP001153269"/>
    </source>
</evidence>
<dbReference type="AlphaFoldDB" id="A0A9N7UW79"/>
<protein>
    <submittedName>
        <fullName evidence="1">Uncharacterized protein</fullName>
    </submittedName>
</protein>
<sequence length="257" mass="27840">MRSVLNTCKEEPVEALRAALTPAVSLVIETQAAREGGGRLAQRIDARVQMSPQGAGTAHRRVHGGFITLIITGGNREEERPTCLVFIDGCPRPGEDSADSLTQLPRRVGPPEHCVQVEQRAVASHQPPGPRLRGSLIPASEENVCFRDKKHASWFIYLNEFCWSEPAEEARSLQPRPIMKSGLEDGSSVDLSESVHWVPGLIGTGAIGVVSVGCRNSLVGVLIDCCGGRTHPSCHWRLAGQSEGLPGKVYEFVEARH</sequence>
<dbReference type="Proteomes" id="UP001153269">
    <property type="component" value="Unassembled WGS sequence"/>
</dbReference>
<proteinExistence type="predicted"/>
<reference evidence="1" key="1">
    <citation type="submission" date="2020-03" db="EMBL/GenBank/DDBJ databases">
        <authorList>
            <person name="Weist P."/>
        </authorList>
    </citation>
    <scope>NUCLEOTIDE SEQUENCE</scope>
</reference>
<evidence type="ECO:0000313" key="1">
    <source>
        <dbReference type="EMBL" id="CAB1438049.1"/>
    </source>
</evidence>
<gene>
    <name evidence="1" type="ORF">PLEPLA_LOCUS26015</name>
</gene>
<comment type="caution">
    <text evidence="1">The sequence shown here is derived from an EMBL/GenBank/DDBJ whole genome shotgun (WGS) entry which is preliminary data.</text>
</comment>
<organism evidence="1 2">
    <name type="scientific">Pleuronectes platessa</name>
    <name type="common">European plaice</name>
    <dbReference type="NCBI Taxonomy" id="8262"/>
    <lineage>
        <taxon>Eukaryota</taxon>
        <taxon>Metazoa</taxon>
        <taxon>Chordata</taxon>
        <taxon>Craniata</taxon>
        <taxon>Vertebrata</taxon>
        <taxon>Euteleostomi</taxon>
        <taxon>Actinopterygii</taxon>
        <taxon>Neopterygii</taxon>
        <taxon>Teleostei</taxon>
        <taxon>Neoteleostei</taxon>
        <taxon>Acanthomorphata</taxon>
        <taxon>Carangaria</taxon>
        <taxon>Pleuronectiformes</taxon>
        <taxon>Pleuronectoidei</taxon>
        <taxon>Pleuronectidae</taxon>
        <taxon>Pleuronectes</taxon>
    </lineage>
</organism>